<keyword evidence="1" id="KW-0732">Signal</keyword>
<accession>A0AAV7ST07</accession>
<organism evidence="2 3">
    <name type="scientific">Pleurodeles waltl</name>
    <name type="common">Iberian ribbed newt</name>
    <dbReference type="NCBI Taxonomy" id="8319"/>
    <lineage>
        <taxon>Eukaryota</taxon>
        <taxon>Metazoa</taxon>
        <taxon>Chordata</taxon>
        <taxon>Craniata</taxon>
        <taxon>Vertebrata</taxon>
        <taxon>Euteleostomi</taxon>
        <taxon>Amphibia</taxon>
        <taxon>Batrachia</taxon>
        <taxon>Caudata</taxon>
        <taxon>Salamandroidea</taxon>
        <taxon>Salamandridae</taxon>
        <taxon>Pleurodelinae</taxon>
        <taxon>Pleurodeles</taxon>
    </lineage>
</organism>
<evidence type="ECO:0000313" key="3">
    <source>
        <dbReference type="Proteomes" id="UP001066276"/>
    </source>
</evidence>
<comment type="caution">
    <text evidence="2">The sequence shown here is derived from an EMBL/GenBank/DDBJ whole genome shotgun (WGS) entry which is preliminary data.</text>
</comment>
<sequence>MVERAVFPLCLVVLVQSYGSGSEGAISAPLVGRGRPSGFAAVVGGGGCLSREEGSKRCGGSSSCMLASALRVSPVERGEFFVEGEGKGARRAGSWAGCREASAAASGADKKAGGVAGEK</sequence>
<evidence type="ECO:0000313" key="2">
    <source>
        <dbReference type="EMBL" id="KAJ1167290.1"/>
    </source>
</evidence>
<reference evidence="2" key="1">
    <citation type="journal article" date="2022" name="bioRxiv">
        <title>Sequencing and chromosome-scale assembly of the giantPleurodeles waltlgenome.</title>
        <authorList>
            <person name="Brown T."/>
            <person name="Elewa A."/>
            <person name="Iarovenko S."/>
            <person name="Subramanian E."/>
            <person name="Araus A.J."/>
            <person name="Petzold A."/>
            <person name="Susuki M."/>
            <person name="Suzuki K.-i.T."/>
            <person name="Hayashi T."/>
            <person name="Toyoda A."/>
            <person name="Oliveira C."/>
            <person name="Osipova E."/>
            <person name="Leigh N.D."/>
            <person name="Simon A."/>
            <person name="Yun M.H."/>
        </authorList>
    </citation>
    <scope>NUCLEOTIDE SEQUENCE</scope>
    <source>
        <strain evidence="2">20211129_DDA</strain>
        <tissue evidence="2">Liver</tissue>
    </source>
</reference>
<dbReference type="Proteomes" id="UP001066276">
    <property type="component" value="Chromosome 4_2"/>
</dbReference>
<proteinExistence type="predicted"/>
<evidence type="ECO:0000256" key="1">
    <source>
        <dbReference type="SAM" id="SignalP"/>
    </source>
</evidence>
<evidence type="ECO:0008006" key="4">
    <source>
        <dbReference type="Google" id="ProtNLM"/>
    </source>
</evidence>
<feature type="signal peptide" evidence="1">
    <location>
        <begin position="1"/>
        <end position="17"/>
    </location>
</feature>
<dbReference type="EMBL" id="JANPWB010000008">
    <property type="protein sequence ID" value="KAJ1167290.1"/>
    <property type="molecule type" value="Genomic_DNA"/>
</dbReference>
<dbReference type="AlphaFoldDB" id="A0AAV7ST07"/>
<protein>
    <recommendedName>
        <fullName evidence="4">Secreted protein</fullName>
    </recommendedName>
</protein>
<keyword evidence="3" id="KW-1185">Reference proteome</keyword>
<name>A0AAV7ST07_PLEWA</name>
<feature type="chain" id="PRO_5043821080" description="Secreted protein" evidence="1">
    <location>
        <begin position="18"/>
        <end position="119"/>
    </location>
</feature>
<gene>
    <name evidence="2" type="ORF">NDU88_007682</name>
</gene>